<dbReference type="SMART" id="SM00310">
    <property type="entry name" value="PTBI"/>
    <property type="match status" value="1"/>
</dbReference>
<feature type="compositionally biased region" description="Basic residues" evidence="4">
    <location>
        <begin position="1135"/>
        <end position="1155"/>
    </location>
</feature>
<dbReference type="GO" id="GO:0005158">
    <property type="term" value="F:insulin receptor binding"/>
    <property type="evidence" value="ECO:0007669"/>
    <property type="project" value="InterPro"/>
</dbReference>
<feature type="compositionally biased region" description="Polar residues" evidence="4">
    <location>
        <begin position="381"/>
        <end position="390"/>
    </location>
</feature>
<feature type="compositionally biased region" description="Polar residues" evidence="4">
    <location>
        <begin position="929"/>
        <end position="938"/>
    </location>
</feature>
<feature type="compositionally biased region" description="Low complexity" evidence="4">
    <location>
        <begin position="392"/>
        <end position="405"/>
    </location>
</feature>
<dbReference type="InterPro" id="IPR039011">
    <property type="entry name" value="IRS"/>
</dbReference>
<feature type="region of interest" description="Disordered" evidence="4">
    <location>
        <begin position="1125"/>
        <end position="1241"/>
    </location>
</feature>
<feature type="region of interest" description="Disordered" evidence="4">
    <location>
        <begin position="1682"/>
        <end position="1787"/>
    </location>
</feature>
<feature type="region of interest" description="Disordered" evidence="4">
    <location>
        <begin position="1440"/>
        <end position="1666"/>
    </location>
</feature>
<feature type="compositionally biased region" description="Polar residues" evidence="4">
    <location>
        <begin position="1574"/>
        <end position="1586"/>
    </location>
</feature>
<dbReference type="GO" id="GO:0008286">
    <property type="term" value="P:insulin receptor signaling pathway"/>
    <property type="evidence" value="ECO:0007669"/>
    <property type="project" value="InterPro"/>
</dbReference>
<evidence type="ECO:0000256" key="1">
    <source>
        <dbReference type="ARBA" id="ARBA00022553"/>
    </source>
</evidence>
<dbReference type="GO" id="GO:0043548">
    <property type="term" value="F:phosphatidylinositol 3-kinase binding"/>
    <property type="evidence" value="ECO:0007669"/>
    <property type="project" value="TreeGrafter"/>
</dbReference>
<feature type="compositionally biased region" description="Polar residues" evidence="4">
    <location>
        <begin position="1697"/>
        <end position="1719"/>
    </location>
</feature>
<name>A0AAV2RGW1_MEGNR</name>
<evidence type="ECO:0000256" key="2">
    <source>
        <dbReference type="ARBA" id="ARBA00022737"/>
    </source>
</evidence>
<dbReference type="InterPro" id="IPR002404">
    <property type="entry name" value="IRS_PTB"/>
</dbReference>
<dbReference type="Proteomes" id="UP001497623">
    <property type="component" value="Unassembled WGS sequence"/>
</dbReference>
<evidence type="ECO:0000259" key="5">
    <source>
        <dbReference type="PROSITE" id="PS51064"/>
    </source>
</evidence>
<dbReference type="InterPro" id="IPR011993">
    <property type="entry name" value="PH-like_dom_sf"/>
</dbReference>
<dbReference type="PRINTS" id="PR00628">
    <property type="entry name" value="INSULINRSI"/>
</dbReference>
<dbReference type="PANTHER" id="PTHR10614:SF13">
    <property type="entry name" value="INSULIN RECEPTOR SUBSTRATE 1"/>
    <property type="match status" value="1"/>
</dbReference>
<feature type="region of interest" description="Disordered" evidence="4">
    <location>
        <begin position="922"/>
        <end position="961"/>
    </location>
</feature>
<feature type="compositionally biased region" description="Low complexity" evidence="4">
    <location>
        <begin position="611"/>
        <end position="620"/>
    </location>
</feature>
<feature type="compositionally biased region" description="Polar residues" evidence="4">
    <location>
        <begin position="985"/>
        <end position="998"/>
    </location>
</feature>
<feature type="compositionally biased region" description="Polar residues" evidence="4">
    <location>
        <begin position="1545"/>
        <end position="1557"/>
    </location>
</feature>
<dbReference type="GO" id="GO:0005829">
    <property type="term" value="C:cytosol"/>
    <property type="evidence" value="ECO:0007669"/>
    <property type="project" value="TreeGrafter"/>
</dbReference>
<dbReference type="PANTHER" id="PTHR10614">
    <property type="entry name" value="INSULIN RECEPTOR SUBSTRATE"/>
    <property type="match status" value="1"/>
</dbReference>
<feature type="compositionally biased region" description="Polar residues" evidence="4">
    <location>
        <begin position="1776"/>
        <end position="1787"/>
    </location>
</feature>
<feature type="compositionally biased region" description="Low complexity" evidence="4">
    <location>
        <begin position="1634"/>
        <end position="1666"/>
    </location>
</feature>
<feature type="non-terminal residue" evidence="6">
    <location>
        <position position="1787"/>
    </location>
</feature>
<comment type="caution">
    <text evidence="6">The sequence shown here is derived from an EMBL/GenBank/DDBJ whole genome shotgun (WGS) entry which is preliminary data.</text>
</comment>
<dbReference type="GO" id="GO:0005886">
    <property type="term" value="C:plasma membrane"/>
    <property type="evidence" value="ECO:0007669"/>
    <property type="project" value="TreeGrafter"/>
</dbReference>
<evidence type="ECO:0000256" key="4">
    <source>
        <dbReference type="SAM" id="MobiDB-lite"/>
    </source>
</evidence>
<keyword evidence="3" id="KW-0221">Differentiation</keyword>
<dbReference type="GO" id="GO:0030154">
    <property type="term" value="P:cell differentiation"/>
    <property type="evidence" value="ECO:0007669"/>
    <property type="project" value="UniProtKB-KW"/>
</dbReference>
<feature type="compositionally biased region" description="Polar residues" evidence="4">
    <location>
        <begin position="1277"/>
        <end position="1309"/>
    </location>
</feature>
<feature type="compositionally biased region" description="Polar residues" evidence="4">
    <location>
        <begin position="1216"/>
        <end position="1228"/>
    </location>
</feature>
<feature type="region of interest" description="Disordered" evidence="4">
    <location>
        <begin position="977"/>
        <end position="1003"/>
    </location>
</feature>
<dbReference type="Gene3D" id="2.30.29.30">
    <property type="entry name" value="Pleckstrin-homology domain (PH domain)/Phosphotyrosine-binding domain (PTB)"/>
    <property type="match status" value="1"/>
</dbReference>
<feature type="compositionally biased region" description="Low complexity" evidence="4">
    <location>
        <begin position="802"/>
        <end position="811"/>
    </location>
</feature>
<proteinExistence type="predicted"/>
<feature type="compositionally biased region" description="Low complexity" evidence="4">
    <location>
        <begin position="418"/>
        <end position="432"/>
    </location>
</feature>
<protein>
    <recommendedName>
        <fullName evidence="5">IRS-type PTB domain-containing protein</fullName>
    </recommendedName>
</protein>
<keyword evidence="2" id="KW-0677">Repeat</keyword>
<feature type="compositionally biased region" description="Basic and acidic residues" evidence="4">
    <location>
        <begin position="731"/>
        <end position="740"/>
    </location>
</feature>
<feature type="compositionally biased region" description="Basic and acidic residues" evidence="4">
    <location>
        <begin position="940"/>
        <end position="950"/>
    </location>
</feature>
<reference evidence="6 7" key="1">
    <citation type="submission" date="2024-05" db="EMBL/GenBank/DDBJ databases">
        <authorList>
            <person name="Wallberg A."/>
        </authorList>
    </citation>
    <scope>NUCLEOTIDE SEQUENCE [LARGE SCALE GENOMIC DNA]</scope>
</reference>
<dbReference type="PROSITE" id="PS51064">
    <property type="entry name" value="IRS_PTB"/>
    <property type="match status" value="1"/>
</dbReference>
<feature type="region of interest" description="Disordered" evidence="4">
    <location>
        <begin position="313"/>
        <end position="342"/>
    </location>
</feature>
<feature type="compositionally biased region" description="Gly residues" evidence="4">
    <location>
        <begin position="812"/>
        <end position="824"/>
    </location>
</feature>
<feature type="compositionally biased region" description="Low complexity" evidence="4">
    <location>
        <begin position="1443"/>
        <end position="1487"/>
    </location>
</feature>
<feature type="compositionally biased region" description="Low complexity" evidence="4">
    <location>
        <begin position="692"/>
        <end position="703"/>
    </location>
</feature>
<gene>
    <name evidence="6" type="ORF">MNOR_LOCUS24552</name>
</gene>
<feature type="domain" description="IRS-type PTB" evidence="5">
    <location>
        <begin position="164"/>
        <end position="268"/>
    </location>
</feature>
<feature type="compositionally biased region" description="Basic and acidic residues" evidence="4">
    <location>
        <begin position="1313"/>
        <end position="1335"/>
    </location>
</feature>
<feature type="region of interest" description="Disordered" evidence="4">
    <location>
        <begin position="278"/>
        <end position="297"/>
    </location>
</feature>
<sequence length="1787" mass="192832">MAELRKSQSYMRNIVLYGGDKPIKHLSTSSSNLSSVSLHTIQSSSQQPSSHTQLPVYSFQFPLRNEKMIFVESKFKFSSVSSIRFFFTARRKSQNDPNLKKKVYSNRTFNFFYKTPPKKTICIVLFLDQEANFLNIKTEKKKISRLSFLVKKLWPRGSYPAKNHEHVWPVDVQPRGLGTSQNITGHHNLCLTARSLALVRRSDLHDKIDFPLNSIRRCGHSTWFFFLELGRSACKGPGELWMLTEDAVIAGNMHEVIRNAMHENGTAMSEPQRNHLQPLQSQKDNLRERTQSVSTYTNKSDLCDIRRVRCESLPSSSRSRTSSEGSSIPGPSSTKVYNHHHPGSCSNHLNILSPGDNHISQHPLSSALLAEAAAAAQHGVGSNNLLSPRPQSMYNSSSLSSASCSPPHHAVHQPHSHSWFSPGSSESMGSKSSQDEGEDRLPRLFTPESSDHNTYHQIGEEMEEESSYVPIDGQGNNRLCGGSRSSSISHRDGPVPPQSFQRPFPPATHSSILRKMFGSTGLKSPDARHSSPQNDDYMAISPVSGMGTSSSSSIGGSNNYLPMEPGSSISRTLGRGSDDSSSSYLPMEPGGGGTSARVSEDSNSYLPMNPPGMGSSLSSPSGCYGGPSWLPFTSSQFCSPPHSAAHSRTSSLVEDMSNSGYLDMVPGGGGGSSTGDTTPSYPRTRDDGYLDITPATPTPMAIPCSPHTDGDSFPEMSPGSSCSFTSGTPSSDHRFHDLLPDKPGSGFSEDDDSSYDRPIRTNSVGSKPPDFRSRKNSRLEAPPAEPARVRAFSVGSRVSLRPHSGAASASARGGGHGGYPGTPGGNTHTNQAIMEFSPSIKDRGKQVKNKSTSAPILGTSPISNSWSGTTGQYFKGYHQARSQERSKELMEIDFTRNKSCDSISAEEKKKTGSIESIKRTFTAHRNRSNSKNGKTSMFDSMKRDKKKSEGESSLGRGGIEIPVGLQDKDSYCHMNFTKSPRRNTLDNQSSLREVQNNPGDGYLLMKPSATSLPSGNSDYLEMMGKDVVDSRHGGSSTDHYLEMSKLNNKLINTSSLNSASTQDGYVEMSVGVKPGQQSDTFSDNLSSSSSFIGARQRRISNTLNPQSSHDLSSPVDEFMDGLDISSHSLDGDRSFKKREKKNSKRRSFKDSKRKKSDPINVMGKSYDGETISETTKSKGTSPLSAFSNFLTRKNSSGTPPKNTPLSPTGSPLPKTNRGTPSPFSSLTRSKSRDSKATADNKDILDALINKEMTGIKYSNNCIEESSREAEESMDVKQINTCTQSSISTSHKVPNTTEQLTRHSTPILRSNSKRNSENFESDLKPSESKQSKEDKLSSGLDEVDSSILKRLQNDLGEKQTLSTSAYISGECSTYVNITPGSNVKADTSGQRKLQNASQAEYMNLTPVGVKVSESLENEQQQQHEYVNMCPGSKEIKLSNSLAAPRTPQSLSSSPRLSPSSRKSSTSSSLGISSASERSSSSERSPGKSPDTRRYSGSVMEDGDGESDYLMMSPGGQSSSKSPKTSPRLVIKRPEIPASLLAGRSDLTATRTDLSSGRSDLNAGRSDLTAKLERLNLSSGPANSTTMPSERCRNHSSPGAPEGSAVANENRVKKQMSEPRGSAGQGNEGKAASACSSPVSYSPPTSPTLGGSVSSVSSLSEGGLSSASSTCTVVNVGLIKREAAAGRASDPSGGEDQRSVCSVGQQSTSTVASCGSNNSGDETGLNYVALDLGPARTQGIMPSPRSARRSTQPPTQEPIGEDQPLDYAQIDFTKSEGLRTTSLSRENRH</sequence>
<dbReference type="SUPFAM" id="SSF50729">
    <property type="entry name" value="PH domain-like"/>
    <property type="match status" value="1"/>
</dbReference>
<evidence type="ECO:0000313" key="7">
    <source>
        <dbReference type="Proteomes" id="UP001497623"/>
    </source>
</evidence>
<feature type="compositionally biased region" description="Low complexity" evidence="4">
    <location>
        <begin position="313"/>
        <end position="333"/>
    </location>
</feature>
<feature type="region of interest" description="Disordered" evidence="4">
    <location>
        <begin position="519"/>
        <end position="620"/>
    </location>
</feature>
<feature type="compositionally biased region" description="Low complexity" evidence="4">
    <location>
        <begin position="541"/>
        <end position="557"/>
    </location>
</feature>
<organism evidence="6 7">
    <name type="scientific">Meganyctiphanes norvegica</name>
    <name type="common">Northern krill</name>
    <name type="synonym">Thysanopoda norvegica</name>
    <dbReference type="NCBI Taxonomy" id="48144"/>
    <lineage>
        <taxon>Eukaryota</taxon>
        <taxon>Metazoa</taxon>
        <taxon>Ecdysozoa</taxon>
        <taxon>Arthropoda</taxon>
        <taxon>Crustacea</taxon>
        <taxon>Multicrustacea</taxon>
        <taxon>Malacostraca</taxon>
        <taxon>Eumalacostraca</taxon>
        <taxon>Eucarida</taxon>
        <taxon>Euphausiacea</taxon>
        <taxon>Euphausiidae</taxon>
        <taxon>Meganyctiphanes</taxon>
    </lineage>
</organism>
<accession>A0AAV2RGW1</accession>
<dbReference type="EMBL" id="CAXKWB010022633">
    <property type="protein sequence ID" value="CAL4124490.1"/>
    <property type="molecule type" value="Genomic_DNA"/>
</dbReference>
<evidence type="ECO:0000313" key="6">
    <source>
        <dbReference type="EMBL" id="CAL4124490.1"/>
    </source>
</evidence>
<keyword evidence="1" id="KW-0597">Phosphoprotein</keyword>
<dbReference type="Pfam" id="PF02174">
    <property type="entry name" value="IRS"/>
    <property type="match status" value="1"/>
</dbReference>
<keyword evidence="7" id="KW-1185">Reference proteome</keyword>
<dbReference type="SMART" id="SM01244">
    <property type="entry name" value="IRS"/>
    <property type="match status" value="1"/>
</dbReference>
<feature type="region of interest" description="Disordered" evidence="4">
    <location>
        <begin position="658"/>
        <end position="827"/>
    </location>
</feature>
<feature type="region of interest" description="Disordered" evidence="4">
    <location>
        <begin position="381"/>
        <end position="504"/>
    </location>
</feature>
<feature type="compositionally biased region" description="Polar residues" evidence="4">
    <location>
        <begin position="1171"/>
        <end position="1209"/>
    </location>
</feature>
<feature type="compositionally biased region" description="Low complexity" evidence="4">
    <location>
        <begin position="717"/>
        <end position="730"/>
    </location>
</feature>
<feature type="compositionally biased region" description="Basic and acidic residues" evidence="4">
    <location>
        <begin position="1230"/>
        <end position="1241"/>
    </location>
</feature>
<feature type="compositionally biased region" description="Low complexity" evidence="4">
    <location>
        <begin position="1511"/>
        <end position="1525"/>
    </location>
</feature>
<feature type="region of interest" description="Disordered" evidence="4">
    <location>
        <begin position="1273"/>
        <end position="1340"/>
    </location>
</feature>
<evidence type="ECO:0000256" key="3">
    <source>
        <dbReference type="ARBA" id="ARBA00022782"/>
    </source>
</evidence>
<dbReference type="CDD" id="cd01204">
    <property type="entry name" value="PTB_IRS"/>
    <property type="match status" value="1"/>
</dbReference>